<protein>
    <submittedName>
        <fullName evidence="1">Uncharacterized protein</fullName>
    </submittedName>
</protein>
<name>A0ACB9NX17_9MYRT</name>
<gene>
    <name evidence="1" type="ORF">MLD38_025671</name>
</gene>
<sequence length="131" mass="14516">MALLVEVSVLYAALARVETEKKLSLIRAWEESEKAKANTISRSFDVALPASENFVNVLLSVSPSAYQENLEKKKTEYAEKMKNKMALVHKAAEEKRAAVEAKKGEELLKAEEMAAKYHATGQVPKKSVGCF</sequence>
<evidence type="ECO:0000313" key="1">
    <source>
        <dbReference type="EMBL" id="KAI4340875.1"/>
    </source>
</evidence>
<keyword evidence="2" id="KW-1185">Reference proteome</keyword>
<organism evidence="1 2">
    <name type="scientific">Melastoma candidum</name>
    <dbReference type="NCBI Taxonomy" id="119954"/>
    <lineage>
        <taxon>Eukaryota</taxon>
        <taxon>Viridiplantae</taxon>
        <taxon>Streptophyta</taxon>
        <taxon>Embryophyta</taxon>
        <taxon>Tracheophyta</taxon>
        <taxon>Spermatophyta</taxon>
        <taxon>Magnoliopsida</taxon>
        <taxon>eudicotyledons</taxon>
        <taxon>Gunneridae</taxon>
        <taxon>Pentapetalae</taxon>
        <taxon>rosids</taxon>
        <taxon>malvids</taxon>
        <taxon>Myrtales</taxon>
        <taxon>Melastomataceae</taxon>
        <taxon>Melastomatoideae</taxon>
        <taxon>Melastomateae</taxon>
        <taxon>Melastoma</taxon>
    </lineage>
</organism>
<proteinExistence type="predicted"/>
<comment type="caution">
    <text evidence="1">The sequence shown here is derived from an EMBL/GenBank/DDBJ whole genome shotgun (WGS) entry which is preliminary data.</text>
</comment>
<accession>A0ACB9NX17</accession>
<dbReference type="EMBL" id="CM042886">
    <property type="protein sequence ID" value="KAI4340875.1"/>
    <property type="molecule type" value="Genomic_DNA"/>
</dbReference>
<reference evidence="2" key="1">
    <citation type="journal article" date="2023" name="Front. Plant Sci.">
        <title>Chromosomal-level genome assembly of Melastoma candidum provides insights into trichome evolution.</title>
        <authorList>
            <person name="Zhong Y."/>
            <person name="Wu W."/>
            <person name="Sun C."/>
            <person name="Zou P."/>
            <person name="Liu Y."/>
            <person name="Dai S."/>
            <person name="Zhou R."/>
        </authorList>
    </citation>
    <scope>NUCLEOTIDE SEQUENCE [LARGE SCALE GENOMIC DNA]</scope>
</reference>
<evidence type="ECO:0000313" key="2">
    <source>
        <dbReference type="Proteomes" id="UP001057402"/>
    </source>
</evidence>
<dbReference type="Proteomes" id="UP001057402">
    <property type="component" value="Chromosome 7"/>
</dbReference>